<keyword evidence="4" id="KW-0997">Cell inner membrane</keyword>
<accession>A0ABZ1B4X9</accession>
<dbReference type="Gene3D" id="1.10.3720.10">
    <property type="entry name" value="MetI-like"/>
    <property type="match status" value="1"/>
</dbReference>
<dbReference type="Pfam" id="PF00528">
    <property type="entry name" value="BPD_transp_1"/>
    <property type="match status" value="1"/>
</dbReference>
<dbReference type="RefSeq" id="WP_324276754.1">
    <property type="nucleotide sequence ID" value="NZ_CP141261.1"/>
</dbReference>
<sequence>MIAFAVRASALGYAAIQPSLTAISREMDWAAYTAGASWGRTSTNIIMPLLKPAIASCFVIMFVSIFNDYDPAVFLVTSGTEVIGLTMLQQWTAGFAGPVAALGVIQMVITATVIAIGYFLFGARTHA</sequence>
<evidence type="ECO:0000256" key="5">
    <source>
        <dbReference type="ARBA" id="ARBA00022692"/>
    </source>
</evidence>
<proteinExistence type="inferred from homology"/>
<evidence type="ECO:0000256" key="6">
    <source>
        <dbReference type="ARBA" id="ARBA00022989"/>
    </source>
</evidence>
<dbReference type="Proteomes" id="UP001324287">
    <property type="component" value="Chromosome"/>
</dbReference>
<gene>
    <name evidence="10" type="ORF">U6N30_07355</name>
</gene>
<feature type="transmembrane region" description="Helical" evidence="8">
    <location>
        <begin position="45"/>
        <end position="66"/>
    </location>
</feature>
<evidence type="ECO:0000259" key="9">
    <source>
        <dbReference type="PROSITE" id="PS50928"/>
    </source>
</evidence>
<keyword evidence="6 8" id="KW-1133">Transmembrane helix</keyword>
<keyword evidence="2 8" id="KW-0813">Transport</keyword>
<keyword evidence="11" id="KW-1185">Reference proteome</keyword>
<keyword evidence="7 8" id="KW-0472">Membrane</keyword>
<comment type="similarity">
    <text evidence="8">Belongs to the binding-protein-dependent transport system permease family.</text>
</comment>
<evidence type="ECO:0000256" key="1">
    <source>
        <dbReference type="ARBA" id="ARBA00004429"/>
    </source>
</evidence>
<dbReference type="InterPro" id="IPR035906">
    <property type="entry name" value="MetI-like_sf"/>
</dbReference>
<keyword evidence="5 8" id="KW-0812">Transmembrane</keyword>
<evidence type="ECO:0000256" key="7">
    <source>
        <dbReference type="ARBA" id="ARBA00023136"/>
    </source>
</evidence>
<evidence type="ECO:0000313" key="10">
    <source>
        <dbReference type="EMBL" id="WRL65432.1"/>
    </source>
</evidence>
<comment type="subcellular location">
    <subcellularLocation>
        <location evidence="1">Cell inner membrane</location>
        <topology evidence="1">Multi-pass membrane protein</topology>
    </subcellularLocation>
    <subcellularLocation>
        <location evidence="8">Cell membrane</location>
        <topology evidence="8">Multi-pass membrane protein</topology>
    </subcellularLocation>
</comment>
<dbReference type="PANTHER" id="PTHR43357:SF4">
    <property type="entry name" value="INNER MEMBRANE ABC TRANSPORTER PERMEASE PROTEIN YDCV"/>
    <property type="match status" value="1"/>
</dbReference>
<dbReference type="SUPFAM" id="SSF161098">
    <property type="entry name" value="MetI-like"/>
    <property type="match status" value="1"/>
</dbReference>
<reference evidence="10 11" key="1">
    <citation type="submission" date="2023-12" db="EMBL/GenBank/DDBJ databases">
        <title>Blastococcus brunescens sp. nov., an actonobacterium isolated from sandstone collected in sahara desert.</title>
        <authorList>
            <person name="Gtari M."/>
            <person name="Ghodhbane F."/>
        </authorList>
    </citation>
    <scope>NUCLEOTIDE SEQUENCE [LARGE SCALE GENOMIC DNA]</scope>
    <source>
        <strain evidence="10 11">BMG 8361</strain>
    </source>
</reference>
<organism evidence="10 11">
    <name type="scientific">Blastococcus brunescens</name>
    <dbReference type="NCBI Taxonomy" id="1564165"/>
    <lineage>
        <taxon>Bacteria</taxon>
        <taxon>Bacillati</taxon>
        <taxon>Actinomycetota</taxon>
        <taxon>Actinomycetes</taxon>
        <taxon>Geodermatophilales</taxon>
        <taxon>Geodermatophilaceae</taxon>
        <taxon>Blastococcus</taxon>
    </lineage>
</organism>
<name>A0ABZ1B4X9_9ACTN</name>
<evidence type="ECO:0000256" key="8">
    <source>
        <dbReference type="RuleBase" id="RU363032"/>
    </source>
</evidence>
<evidence type="ECO:0000313" key="11">
    <source>
        <dbReference type="Proteomes" id="UP001324287"/>
    </source>
</evidence>
<evidence type="ECO:0000256" key="2">
    <source>
        <dbReference type="ARBA" id="ARBA00022448"/>
    </source>
</evidence>
<keyword evidence="3" id="KW-1003">Cell membrane</keyword>
<dbReference type="EMBL" id="CP141261">
    <property type="protein sequence ID" value="WRL65432.1"/>
    <property type="molecule type" value="Genomic_DNA"/>
</dbReference>
<evidence type="ECO:0000256" key="3">
    <source>
        <dbReference type="ARBA" id="ARBA00022475"/>
    </source>
</evidence>
<dbReference type="PANTHER" id="PTHR43357">
    <property type="entry name" value="INNER MEMBRANE ABC TRANSPORTER PERMEASE PROTEIN YDCV"/>
    <property type="match status" value="1"/>
</dbReference>
<protein>
    <submittedName>
        <fullName evidence="10">ABC transporter permease subunit</fullName>
    </submittedName>
</protein>
<dbReference type="InterPro" id="IPR000515">
    <property type="entry name" value="MetI-like"/>
</dbReference>
<evidence type="ECO:0000256" key="4">
    <source>
        <dbReference type="ARBA" id="ARBA00022519"/>
    </source>
</evidence>
<feature type="domain" description="ABC transmembrane type-1" evidence="9">
    <location>
        <begin position="1"/>
        <end position="117"/>
    </location>
</feature>
<dbReference type="PROSITE" id="PS50928">
    <property type="entry name" value="ABC_TM1"/>
    <property type="match status" value="1"/>
</dbReference>
<feature type="transmembrane region" description="Helical" evidence="8">
    <location>
        <begin position="99"/>
        <end position="121"/>
    </location>
</feature>